<dbReference type="AlphaFoldDB" id="A0AA88H3D3"/>
<keyword evidence="1" id="KW-0560">Oxidoreductase</keyword>
<dbReference type="SUPFAM" id="SSF51735">
    <property type="entry name" value="NAD(P)-binding Rossmann-fold domains"/>
    <property type="match status" value="1"/>
</dbReference>
<dbReference type="InterPro" id="IPR002347">
    <property type="entry name" value="SDR_fam"/>
</dbReference>
<organism evidence="2 3">
    <name type="scientific">Naegleria lovaniensis</name>
    <name type="common">Amoeba</name>
    <dbReference type="NCBI Taxonomy" id="51637"/>
    <lineage>
        <taxon>Eukaryota</taxon>
        <taxon>Discoba</taxon>
        <taxon>Heterolobosea</taxon>
        <taxon>Tetramitia</taxon>
        <taxon>Eutetramitia</taxon>
        <taxon>Vahlkampfiidae</taxon>
        <taxon>Naegleria</taxon>
    </lineage>
</organism>
<dbReference type="EMBL" id="PYSW02000003">
    <property type="protein sequence ID" value="KAG2392899.1"/>
    <property type="molecule type" value="Genomic_DNA"/>
</dbReference>
<sequence>MISKSAASSSSSLMKKIVILTGASDGLGKGAVKHLLSDYSNPSVHVIMACRSEEKALNAIKDIENELSTIKGSASSENLCKGSMEFMKLDLSDLESVKDFAKKFLEKNLPLHALVCNAGCWSSNERKTTKQGFEMSYGTNHLGHFLLVHLLLDKLKESAPSRVVIVASGLHKRGKIQDLLQDPNFEHVSKFSGNQAYNNSKLANVLFAYGLVRRLTQQASSSNHNLPQCGVSVYALHPGVVSTSLLREAFPSWIKPLTSLLFQTPEYASGCISYHAMDEKQEGVYGMKFYDQWKEKKSLNDTYSEKYQDRLWELTMSQLAPYLN</sequence>
<dbReference type="GeneID" id="68101930"/>
<dbReference type="PANTHER" id="PTHR43157:SF31">
    <property type="entry name" value="PHOSPHATIDYLINOSITOL-GLYCAN BIOSYNTHESIS CLASS F PROTEIN"/>
    <property type="match status" value="1"/>
</dbReference>
<dbReference type="PRINTS" id="PR00081">
    <property type="entry name" value="GDHRDH"/>
</dbReference>
<dbReference type="RefSeq" id="XP_044554793.1">
    <property type="nucleotide sequence ID" value="XM_044699667.1"/>
</dbReference>
<name>A0AA88H3D3_NAELO</name>
<proteinExistence type="predicted"/>
<evidence type="ECO:0000313" key="2">
    <source>
        <dbReference type="EMBL" id="KAG2392899.1"/>
    </source>
</evidence>
<dbReference type="Proteomes" id="UP000816034">
    <property type="component" value="Unassembled WGS sequence"/>
</dbReference>
<comment type="caution">
    <text evidence="2">The sequence shown here is derived from an EMBL/GenBank/DDBJ whole genome shotgun (WGS) entry which is preliminary data.</text>
</comment>
<accession>A0AA88H3D3</accession>
<dbReference type="GO" id="GO:0016491">
    <property type="term" value="F:oxidoreductase activity"/>
    <property type="evidence" value="ECO:0007669"/>
    <property type="project" value="UniProtKB-KW"/>
</dbReference>
<dbReference type="Gene3D" id="3.40.50.720">
    <property type="entry name" value="NAD(P)-binding Rossmann-like Domain"/>
    <property type="match status" value="1"/>
</dbReference>
<evidence type="ECO:0000256" key="1">
    <source>
        <dbReference type="ARBA" id="ARBA00023002"/>
    </source>
</evidence>
<dbReference type="InterPro" id="IPR036291">
    <property type="entry name" value="NAD(P)-bd_dom_sf"/>
</dbReference>
<dbReference type="PANTHER" id="PTHR43157">
    <property type="entry name" value="PHOSPHATIDYLINOSITOL-GLYCAN BIOSYNTHESIS CLASS F PROTEIN-RELATED"/>
    <property type="match status" value="1"/>
</dbReference>
<keyword evidence="3" id="KW-1185">Reference proteome</keyword>
<gene>
    <name evidence="2" type="ORF">C9374_009476</name>
</gene>
<dbReference type="Pfam" id="PF00106">
    <property type="entry name" value="adh_short"/>
    <property type="match status" value="1"/>
</dbReference>
<evidence type="ECO:0000313" key="3">
    <source>
        <dbReference type="Proteomes" id="UP000816034"/>
    </source>
</evidence>
<protein>
    <submittedName>
        <fullName evidence="2">Uncharacterized protein</fullName>
    </submittedName>
</protein>
<reference evidence="2 3" key="1">
    <citation type="journal article" date="2018" name="BMC Genomics">
        <title>The genome of Naegleria lovaniensis, the basis for a comparative approach to unravel pathogenicity factors of the human pathogenic amoeba N. fowleri.</title>
        <authorList>
            <person name="Liechti N."/>
            <person name="Schurch N."/>
            <person name="Bruggmann R."/>
            <person name="Wittwer M."/>
        </authorList>
    </citation>
    <scope>NUCLEOTIDE SEQUENCE [LARGE SCALE GENOMIC DNA]</scope>
    <source>
        <strain evidence="2 3">ATCC 30569</strain>
    </source>
</reference>